<evidence type="ECO:0000256" key="2">
    <source>
        <dbReference type="ARBA" id="ARBA00022679"/>
    </source>
</evidence>
<keyword evidence="5" id="KW-0863">Zinc-finger</keyword>
<dbReference type="SUPFAM" id="SSF144232">
    <property type="entry name" value="HIT/MYND zinc finger-like"/>
    <property type="match status" value="1"/>
</dbReference>
<dbReference type="SUPFAM" id="SSF48452">
    <property type="entry name" value="TPR-like"/>
    <property type="match status" value="1"/>
</dbReference>
<evidence type="ECO:0000256" key="6">
    <source>
        <dbReference type="ARBA" id="ARBA00022833"/>
    </source>
</evidence>
<evidence type="ECO:0000256" key="1">
    <source>
        <dbReference type="ARBA" id="ARBA00022603"/>
    </source>
</evidence>
<dbReference type="AlphaFoldDB" id="A0AAN9A6A0"/>
<dbReference type="GO" id="GO:0042826">
    <property type="term" value="F:histone deacetylase binding"/>
    <property type="evidence" value="ECO:0007669"/>
    <property type="project" value="TreeGrafter"/>
</dbReference>
<keyword evidence="4" id="KW-0479">Metal-binding</keyword>
<dbReference type="InterPro" id="IPR011990">
    <property type="entry name" value="TPR-like_helical_dom_sf"/>
</dbReference>
<organism evidence="9 10">
    <name type="scientific">Halocaridina rubra</name>
    <name type="common">Hawaiian red shrimp</name>
    <dbReference type="NCBI Taxonomy" id="373956"/>
    <lineage>
        <taxon>Eukaryota</taxon>
        <taxon>Metazoa</taxon>
        <taxon>Ecdysozoa</taxon>
        <taxon>Arthropoda</taxon>
        <taxon>Crustacea</taxon>
        <taxon>Multicrustacea</taxon>
        <taxon>Malacostraca</taxon>
        <taxon>Eumalacostraca</taxon>
        <taxon>Eucarida</taxon>
        <taxon>Decapoda</taxon>
        <taxon>Pleocyemata</taxon>
        <taxon>Caridea</taxon>
        <taxon>Atyoidea</taxon>
        <taxon>Atyidae</taxon>
        <taxon>Halocaridina</taxon>
    </lineage>
</organism>
<keyword evidence="10" id="KW-1185">Reference proteome</keyword>
<protein>
    <recommendedName>
        <fullName evidence="8">MYND-type domain-containing protein</fullName>
    </recommendedName>
</protein>
<feature type="region of interest" description="Disordered" evidence="7">
    <location>
        <begin position="422"/>
        <end position="541"/>
    </location>
</feature>
<feature type="compositionally biased region" description="Basic and acidic residues" evidence="7">
    <location>
        <begin position="489"/>
        <end position="507"/>
    </location>
</feature>
<dbReference type="InterPro" id="IPR052097">
    <property type="entry name" value="SET-MYND_domain_protein"/>
</dbReference>
<gene>
    <name evidence="9" type="ORF">SK128_011385</name>
</gene>
<feature type="non-terminal residue" evidence="9">
    <location>
        <position position="864"/>
    </location>
</feature>
<evidence type="ECO:0000256" key="7">
    <source>
        <dbReference type="SAM" id="MobiDB-lite"/>
    </source>
</evidence>
<evidence type="ECO:0000256" key="3">
    <source>
        <dbReference type="ARBA" id="ARBA00022691"/>
    </source>
</evidence>
<feature type="compositionally biased region" description="Basic and acidic residues" evidence="7">
    <location>
        <begin position="205"/>
        <end position="235"/>
    </location>
</feature>
<dbReference type="GO" id="GO:0005737">
    <property type="term" value="C:cytoplasm"/>
    <property type="evidence" value="ECO:0007669"/>
    <property type="project" value="TreeGrafter"/>
</dbReference>
<name>A0AAN9A6A0_HALRR</name>
<feature type="domain" description="MYND-type" evidence="8">
    <location>
        <begin position="684"/>
        <end position="723"/>
    </location>
</feature>
<feature type="compositionally biased region" description="Basic and acidic residues" evidence="7">
    <location>
        <begin position="290"/>
        <end position="301"/>
    </location>
</feature>
<evidence type="ECO:0000313" key="10">
    <source>
        <dbReference type="Proteomes" id="UP001381693"/>
    </source>
</evidence>
<dbReference type="Pfam" id="PF01753">
    <property type="entry name" value="zf-MYND"/>
    <property type="match status" value="1"/>
</dbReference>
<reference evidence="9 10" key="1">
    <citation type="submission" date="2023-11" db="EMBL/GenBank/DDBJ databases">
        <title>Halocaridina rubra genome assembly.</title>
        <authorList>
            <person name="Smith C."/>
        </authorList>
    </citation>
    <scope>NUCLEOTIDE SEQUENCE [LARGE SCALE GENOMIC DNA]</scope>
    <source>
        <strain evidence="9">EP-1</strain>
        <tissue evidence="9">Whole</tissue>
    </source>
</reference>
<keyword evidence="3" id="KW-0949">S-adenosyl-L-methionine</keyword>
<accession>A0AAN9A6A0</accession>
<feature type="compositionally biased region" description="Basic and acidic residues" evidence="7">
    <location>
        <begin position="444"/>
        <end position="454"/>
    </location>
</feature>
<dbReference type="Proteomes" id="UP001381693">
    <property type="component" value="Unassembled WGS sequence"/>
</dbReference>
<evidence type="ECO:0000313" key="9">
    <source>
        <dbReference type="EMBL" id="KAK7075804.1"/>
    </source>
</evidence>
<sequence length="864" mass="97339">MERKNYPPFPEMVKSFKENVDMNEVLSNFGPNHSFEEMFSYIWNSEDAHCYLTPYLSKGGKSLDKAMNYRLEAQKKFLDKCYDEALELYNLSLMLAPHPKVRRREGLPSFDEPEEPESMELEVYEVHVTESDDYPEQDKGSESILPDNAQKKDNLTAISSQQSERFGESSSTPSTRPKLHVRSRSGHPKDYIDPLQGSPKVPCVLKEKSHSENRASVRDKPKSLDSPKSKDSHDKGKPKKASVISDSHITKYKGGKNVLSGKGTVTEKSTLQSKDTKSKEAVLKGSIPSEYKKSEEDLKKSDDVEGIIQASISDEVQGAAAQVADKTEICESPQETVLPETFNILAEGSTEEAFKSKTHIEECTPDNIGELEKDMKKRLTPEESFENLEEIGASTASDKLHDDLQRAAEMLLDLEVAKQDKSSFEIPCKSKKTRNESSPASELSKIDIRKDLMDTSKPTESCSPDKSGEPSEPSGDNQSQNEPSGSGTPEDRPVSGVREKSGTEEVKSVAIWLSDSDSDEDDREVSQNRNNEENVPAEDGEKTENWKYRFLSQAYESRASYLYRVKEYEKSIIDLDRALRLGCAPSNEHALRVVREHCFEKIDRGGKRNIKGKGLTFSYKTPPPPVLQEKNPQIPAMSSAVKLMYSPREGKHLVATRDIRPGEVLCVEEPFSAAVNVNEMANYCNSCFRRTTILLPCPNCSLVAFCSEKCTMRDSSHPHWAVCTLLSSVIALKHSDYANMALHLLTKITHRQLKERYVTLQEEEVKLPPNTLGMNEQGIYDSGDYRTVFHLQTNKNMKSSLEDFEISSEVFSLMKILLDGRRYFVNENNEAFYPTNQDCTLVGSALFRHFMMLRSSLFNIGELK</sequence>
<feature type="compositionally biased region" description="Basic residues" evidence="7">
    <location>
        <begin position="177"/>
        <end position="186"/>
    </location>
</feature>
<evidence type="ECO:0000256" key="4">
    <source>
        <dbReference type="ARBA" id="ARBA00022723"/>
    </source>
</evidence>
<dbReference type="GO" id="GO:0008168">
    <property type="term" value="F:methyltransferase activity"/>
    <property type="evidence" value="ECO:0007669"/>
    <property type="project" value="UniProtKB-KW"/>
</dbReference>
<evidence type="ECO:0000259" key="8">
    <source>
        <dbReference type="PROSITE" id="PS01360"/>
    </source>
</evidence>
<dbReference type="PROSITE" id="PS01360">
    <property type="entry name" value="ZF_MYND_1"/>
    <property type="match status" value="1"/>
</dbReference>
<feature type="compositionally biased region" description="Basic and acidic residues" evidence="7">
    <location>
        <begin position="132"/>
        <end position="141"/>
    </location>
</feature>
<dbReference type="GO" id="GO:0032259">
    <property type="term" value="P:methylation"/>
    <property type="evidence" value="ECO:0007669"/>
    <property type="project" value="UniProtKB-KW"/>
</dbReference>
<evidence type="ECO:0000256" key="5">
    <source>
        <dbReference type="ARBA" id="ARBA00022771"/>
    </source>
</evidence>
<dbReference type="GO" id="GO:0005634">
    <property type="term" value="C:nucleus"/>
    <property type="evidence" value="ECO:0007669"/>
    <property type="project" value="TreeGrafter"/>
</dbReference>
<feature type="compositionally biased region" description="Polar residues" evidence="7">
    <location>
        <begin position="474"/>
        <end position="487"/>
    </location>
</feature>
<feature type="region of interest" description="Disordered" evidence="7">
    <location>
        <begin position="376"/>
        <end position="399"/>
    </location>
</feature>
<dbReference type="GO" id="GO:0008270">
    <property type="term" value="F:zinc ion binding"/>
    <property type="evidence" value="ECO:0007669"/>
    <property type="project" value="UniProtKB-KW"/>
</dbReference>
<keyword evidence="6" id="KW-0862">Zinc</keyword>
<proteinExistence type="predicted"/>
<dbReference type="PANTHER" id="PTHR46165">
    <property type="entry name" value="SET AND MYND DOMAIN-CONTAINING PROTEIN 4"/>
    <property type="match status" value="1"/>
</dbReference>
<dbReference type="EMBL" id="JAXCGZ010010103">
    <property type="protein sequence ID" value="KAK7075804.1"/>
    <property type="molecule type" value="Genomic_DNA"/>
</dbReference>
<feature type="compositionally biased region" description="Polar residues" evidence="7">
    <location>
        <begin position="156"/>
        <end position="175"/>
    </location>
</feature>
<keyword evidence="2" id="KW-0808">Transferase</keyword>
<keyword evidence="1" id="KW-0489">Methyltransferase</keyword>
<comment type="caution">
    <text evidence="9">The sequence shown here is derived from an EMBL/GenBank/DDBJ whole genome shotgun (WGS) entry which is preliminary data.</text>
</comment>
<dbReference type="InterPro" id="IPR002893">
    <property type="entry name" value="Znf_MYND"/>
</dbReference>
<dbReference type="PANTHER" id="PTHR46165:SF2">
    <property type="entry name" value="SET AND MYND DOMAIN-CONTAINING PROTEIN 4"/>
    <property type="match status" value="1"/>
</dbReference>
<feature type="region of interest" description="Disordered" evidence="7">
    <location>
        <begin position="132"/>
        <end position="301"/>
    </location>
</feature>